<comment type="caution">
    <text evidence="2">The sequence shown here is derived from an EMBL/GenBank/DDBJ whole genome shotgun (WGS) entry which is preliminary data.</text>
</comment>
<evidence type="ECO:0000313" key="2">
    <source>
        <dbReference type="EMBL" id="GFA35887.1"/>
    </source>
</evidence>
<evidence type="ECO:0000256" key="1">
    <source>
        <dbReference type="SAM" id="MobiDB-lite"/>
    </source>
</evidence>
<reference evidence="2" key="1">
    <citation type="journal article" date="2019" name="Sci. Rep.">
        <title>Draft genome of Tanacetum cinerariifolium, the natural source of mosquito coil.</title>
        <authorList>
            <person name="Yamashiro T."/>
            <person name="Shiraishi A."/>
            <person name="Satake H."/>
            <person name="Nakayama K."/>
        </authorList>
    </citation>
    <scope>NUCLEOTIDE SEQUENCE</scope>
</reference>
<proteinExistence type="predicted"/>
<dbReference type="EMBL" id="BKCJ010410489">
    <property type="protein sequence ID" value="GFA35887.1"/>
    <property type="molecule type" value="Genomic_DNA"/>
</dbReference>
<feature type="compositionally biased region" description="Polar residues" evidence="1">
    <location>
        <begin position="21"/>
        <end position="30"/>
    </location>
</feature>
<organism evidence="2">
    <name type="scientific">Tanacetum cinerariifolium</name>
    <name type="common">Dalmatian daisy</name>
    <name type="synonym">Chrysanthemum cinerariifolium</name>
    <dbReference type="NCBI Taxonomy" id="118510"/>
    <lineage>
        <taxon>Eukaryota</taxon>
        <taxon>Viridiplantae</taxon>
        <taxon>Streptophyta</taxon>
        <taxon>Embryophyta</taxon>
        <taxon>Tracheophyta</taxon>
        <taxon>Spermatophyta</taxon>
        <taxon>Magnoliopsida</taxon>
        <taxon>eudicotyledons</taxon>
        <taxon>Gunneridae</taxon>
        <taxon>Pentapetalae</taxon>
        <taxon>asterids</taxon>
        <taxon>campanulids</taxon>
        <taxon>Asterales</taxon>
        <taxon>Asteraceae</taxon>
        <taxon>Asteroideae</taxon>
        <taxon>Anthemideae</taxon>
        <taxon>Anthemidinae</taxon>
        <taxon>Tanacetum</taxon>
    </lineage>
</organism>
<accession>A0A699JGE9</accession>
<dbReference type="AlphaFoldDB" id="A0A699JGE9"/>
<feature type="compositionally biased region" description="Basic and acidic residues" evidence="1">
    <location>
        <begin position="8"/>
        <end position="19"/>
    </location>
</feature>
<protein>
    <submittedName>
        <fullName evidence="2">Uncharacterized protein</fullName>
    </submittedName>
</protein>
<name>A0A699JGE9_TANCI</name>
<gene>
    <name evidence="2" type="ORF">Tci_607859</name>
</gene>
<feature type="region of interest" description="Disordered" evidence="1">
    <location>
        <begin position="1"/>
        <end position="47"/>
    </location>
</feature>
<sequence length="174" mass="19692">MSKNKGNNKRDRDIHHIRPSETPSQGSNQRAYDRRDNDIYGSGGRYGNRDRCGSDRWRSIDMEVIDRVMAVTDRVLVLKGRGLTSISRFEANIMVVLMGHQARGDTRIMSHLPHVTLVGNFIQERRVTRILVLALNVEKLGIWLKIVRKLVRAAGKNDLGAYACILGNKREAGL</sequence>